<dbReference type="GO" id="GO:0030288">
    <property type="term" value="C:outer membrane-bounded periplasmic space"/>
    <property type="evidence" value="ECO:0007669"/>
    <property type="project" value="TreeGrafter"/>
</dbReference>
<dbReference type="InterPro" id="IPR051313">
    <property type="entry name" value="Bact_iron-sidero_bind"/>
</dbReference>
<evidence type="ECO:0000256" key="1">
    <source>
        <dbReference type="ARBA" id="ARBA00004193"/>
    </source>
</evidence>
<reference evidence="8 9" key="1">
    <citation type="submission" date="2016-11" db="EMBL/GenBank/DDBJ databases">
        <authorList>
            <person name="Jaros S."/>
            <person name="Januszkiewicz K."/>
            <person name="Wedrychowicz H."/>
        </authorList>
    </citation>
    <scope>NUCLEOTIDE SEQUENCE [LARGE SCALE GENOMIC DNA]</scope>
    <source>
        <strain evidence="8 9">IBRC-M 10683</strain>
    </source>
</reference>
<keyword evidence="9" id="KW-1185">Reference proteome</keyword>
<dbReference type="CDD" id="cd01138">
    <property type="entry name" value="FeuA"/>
    <property type="match status" value="1"/>
</dbReference>
<evidence type="ECO:0000259" key="7">
    <source>
        <dbReference type="PROSITE" id="PS50983"/>
    </source>
</evidence>
<gene>
    <name evidence="8" type="ORF">SAMN05216225_103619</name>
</gene>
<dbReference type="PROSITE" id="PS51257">
    <property type="entry name" value="PROKAR_LIPOPROTEIN"/>
    <property type="match status" value="1"/>
</dbReference>
<dbReference type="Proteomes" id="UP000183988">
    <property type="component" value="Unassembled WGS sequence"/>
</dbReference>
<dbReference type="GO" id="GO:1901678">
    <property type="term" value="P:iron coordination entity transport"/>
    <property type="evidence" value="ECO:0007669"/>
    <property type="project" value="UniProtKB-ARBA"/>
</dbReference>
<evidence type="ECO:0000256" key="2">
    <source>
        <dbReference type="ARBA" id="ARBA00008814"/>
    </source>
</evidence>
<dbReference type="Gene3D" id="3.40.50.1980">
    <property type="entry name" value="Nitrogenase molybdenum iron protein domain"/>
    <property type="match status" value="2"/>
</dbReference>
<evidence type="ECO:0000313" key="9">
    <source>
        <dbReference type="Proteomes" id="UP000183988"/>
    </source>
</evidence>
<keyword evidence="3" id="KW-0813">Transport</keyword>
<dbReference type="PROSITE" id="PS50983">
    <property type="entry name" value="FE_B12_PBP"/>
    <property type="match status" value="1"/>
</dbReference>
<organism evidence="8 9">
    <name type="scientific">Ornithinibacillus halophilus</name>
    <dbReference type="NCBI Taxonomy" id="930117"/>
    <lineage>
        <taxon>Bacteria</taxon>
        <taxon>Bacillati</taxon>
        <taxon>Bacillota</taxon>
        <taxon>Bacilli</taxon>
        <taxon>Bacillales</taxon>
        <taxon>Bacillaceae</taxon>
        <taxon>Ornithinibacillus</taxon>
    </lineage>
</organism>
<dbReference type="PANTHER" id="PTHR30532:SF1">
    <property type="entry name" value="IRON(3+)-HYDROXAMATE-BINDING PROTEIN FHUD"/>
    <property type="match status" value="1"/>
</dbReference>
<feature type="chain" id="PRO_5039191385" evidence="6">
    <location>
        <begin position="26"/>
        <end position="322"/>
    </location>
</feature>
<evidence type="ECO:0000256" key="4">
    <source>
        <dbReference type="ARBA" id="ARBA00022729"/>
    </source>
</evidence>
<dbReference type="Pfam" id="PF01497">
    <property type="entry name" value="Peripla_BP_2"/>
    <property type="match status" value="1"/>
</dbReference>
<proteinExistence type="inferred from homology"/>
<keyword evidence="4 6" id="KW-0732">Signal</keyword>
<accession>A0A1M5K815</accession>
<dbReference type="OrthoDB" id="2417096at2"/>
<feature type="signal peptide" evidence="6">
    <location>
        <begin position="1"/>
        <end position="25"/>
    </location>
</feature>
<comment type="similarity">
    <text evidence="2">Belongs to the bacterial solute-binding protein 8 family.</text>
</comment>
<name>A0A1M5K815_9BACI</name>
<protein>
    <submittedName>
        <fullName evidence="8">Iron complex transport system substrate-binding protein</fullName>
    </submittedName>
</protein>
<dbReference type="GO" id="GO:0005886">
    <property type="term" value="C:plasma membrane"/>
    <property type="evidence" value="ECO:0007669"/>
    <property type="project" value="UniProtKB-SubCell"/>
</dbReference>
<evidence type="ECO:0000256" key="3">
    <source>
        <dbReference type="ARBA" id="ARBA00022448"/>
    </source>
</evidence>
<dbReference type="InterPro" id="IPR002491">
    <property type="entry name" value="ABC_transptr_periplasmic_BD"/>
</dbReference>
<dbReference type="SUPFAM" id="SSF53807">
    <property type="entry name" value="Helical backbone' metal receptor"/>
    <property type="match status" value="1"/>
</dbReference>
<sequence>MSKIVRNSVLLTMLTVIVLFISACGNEDTPENNDTQNNGDNNTSPEEVTLESEMGKVTIPTTSERVLAPYHEDALLALGVTPVAKWAIGQMVQDYLEKDLSDVPKIEWNMPMEQVLSHEPDLIILENGLDSYEGTYDDYNKIADTYVMTAETTANWKKQIEVFGKLLGKEDEAEKVLSDYDEKVADAKKQILEALGDETVAAIWVAGDQFYIFEENRHSAEVFYSELGMNVPELVKNLGEADVQWNPISIEKLSELDADHVFLLALEGEQGLETLENSSVWKSTPAFKNDNIYILNDPSNWTNKGIIASKKTIDDILSVIVE</sequence>
<dbReference type="RefSeq" id="WP_072891331.1">
    <property type="nucleotide sequence ID" value="NZ_FQVW01000036.1"/>
</dbReference>
<dbReference type="PANTHER" id="PTHR30532">
    <property type="entry name" value="IRON III DICITRATE-BINDING PERIPLASMIC PROTEIN"/>
    <property type="match status" value="1"/>
</dbReference>
<dbReference type="EMBL" id="FQVW01000036">
    <property type="protein sequence ID" value="SHG48720.1"/>
    <property type="molecule type" value="Genomic_DNA"/>
</dbReference>
<evidence type="ECO:0000313" key="8">
    <source>
        <dbReference type="EMBL" id="SHG48720.1"/>
    </source>
</evidence>
<feature type="domain" description="Fe/B12 periplasmic-binding" evidence="7">
    <location>
        <begin position="63"/>
        <end position="322"/>
    </location>
</feature>
<feature type="region of interest" description="Disordered" evidence="5">
    <location>
        <begin position="29"/>
        <end position="53"/>
    </location>
</feature>
<evidence type="ECO:0000256" key="5">
    <source>
        <dbReference type="SAM" id="MobiDB-lite"/>
    </source>
</evidence>
<evidence type="ECO:0000256" key="6">
    <source>
        <dbReference type="SAM" id="SignalP"/>
    </source>
</evidence>
<dbReference type="AlphaFoldDB" id="A0A1M5K815"/>
<dbReference type="STRING" id="930117.SAMN05216225_103619"/>
<feature type="compositionally biased region" description="Low complexity" evidence="5">
    <location>
        <begin position="32"/>
        <end position="43"/>
    </location>
</feature>
<comment type="subcellular location">
    <subcellularLocation>
        <location evidence="1">Cell membrane</location>
        <topology evidence="1">Lipid-anchor</topology>
    </subcellularLocation>
</comment>